<protein>
    <submittedName>
        <fullName evidence="3">SRPBCC domain-containing protein</fullName>
    </submittedName>
</protein>
<sequence length="162" mass="18335">MEKSIKTQEVFIEEVFNASIQSVFDAWTDPEQLMKWYAPDGCTISFKTLDIKKGGKYHCCISNPTYGDCWAIGEYLEILPYAKVVFSMDNADENGNPINPADIGMDKNWPGKTVVTVTFQEENCKTRLTLRQTVSQALAQKTGAYPSWLQMLSNMRSLLESK</sequence>
<keyword evidence="4" id="KW-1185">Reference proteome</keyword>
<comment type="similarity">
    <text evidence="1">Belongs to the AHA1 family.</text>
</comment>
<evidence type="ECO:0000313" key="4">
    <source>
        <dbReference type="Proteomes" id="UP000321291"/>
    </source>
</evidence>
<evidence type="ECO:0000256" key="1">
    <source>
        <dbReference type="ARBA" id="ARBA00006817"/>
    </source>
</evidence>
<dbReference type="AlphaFoldDB" id="A0A5B8VTX6"/>
<dbReference type="Pfam" id="PF08327">
    <property type="entry name" value="AHSA1"/>
    <property type="match status" value="1"/>
</dbReference>
<dbReference type="OrthoDB" id="384974at2"/>
<proteinExistence type="inferred from homology"/>
<gene>
    <name evidence="3" type="ORF">FSB73_19950</name>
</gene>
<dbReference type="InterPro" id="IPR023393">
    <property type="entry name" value="START-like_dom_sf"/>
</dbReference>
<dbReference type="Gene3D" id="3.30.530.20">
    <property type="match status" value="1"/>
</dbReference>
<evidence type="ECO:0000259" key="2">
    <source>
        <dbReference type="Pfam" id="PF08327"/>
    </source>
</evidence>
<dbReference type="EMBL" id="CP042434">
    <property type="protein sequence ID" value="QEC73598.1"/>
    <property type="molecule type" value="Genomic_DNA"/>
</dbReference>
<dbReference type="SUPFAM" id="SSF55961">
    <property type="entry name" value="Bet v1-like"/>
    <property type="match status" value="1"/>
</dbReference>
<dbReference type="InterPro" id="IPR013538">
    <property type="entry name" value="ASHA1/2-like_C"/>
</dbReference>
<accession>A0A5B8VTX6</accession>
<organism evidence="3 4">
    <name type="scientific">Arachidicoccus ginsenosidivorans</name>
    <dbReference type="NCBI Taxonomy" id="496057"/>
    <lineage>
        <taxon>Bacteria</taxon>
        <taxon>Pseudomonadati</taxon>
        <taxon>Bacteroidota</taxon>
        <taxon>Chitinophagia</taxon>
        <taxon>Chitinophagales</taxon>
        <taxon>Chitinophagaceae</taxon>
        <taxon>Arachidicoccus</taxon>
    </lineage>
</organism>
<evidence type="ECO:0000313" key="3">
    <source>
        <dbReference type="EMBL" id="QEC73598.1"/>
    </source>
</evidence>
<dbReference type="CDD" id="cd07814">
    <property type="entry name" value="SRPBCC_CalC_Aha1-like"/>
    <property type="match status" value="1"/>
</dbReference>
<dbReference type="KEGG" id="agi:FSB73_19950"/>
<dbReference type="RefSeq" id="WP_146786303.1">
    <property type="nucleotide sequence ID" value="NZ_CP042434.1"/>
</dbReference>
<reference evidence="3 4" key="1">
    <citation type="journal article" date="2017" name="Int. J. Syst. Evol. Microbiol.">
        <title>Arachidicoccus ginsenosidivorans sp. nov., with ginsenoside-converting activity isolated from ginseng cultivating soil.</title>
        <authorList>
            <person name="Siddiqi M.Z."/>
            <person name="Aslam Z."/>
            <person name="Im W.T."/>
        </authorList>
    </citation>
    <scope>NUCLEOTIDE SEQUENCE [LARGE SCALE GENOMIC DNA]</scope>
    <source>
        <strain evidence="3 4">Gsoil 809</strain>
    </source>
</reference>
<feature type="domain" description="Activator of Hsp90 ATPase homologue 1/2-like C-terminal" evidence="2">
    <location>
        <begin position="17"/>
        <end position="160"/>
    </location>
</feature>
<name>A0A5B8VTX6_9BACT</name>
<dbReference type="Proteomes" id="UP000321291">
    <property type="component" value="Chromosome"/>
</dbReference>